<dbReference type="EMBL" id="CAJNDS010002357">
    <property type="protein sequence ID" value="CAE7447332.1"/>
    <property type="molecule type" value="Genomic_DNA"/>
</dbReference>
<evidence type="ECO:0000256" key="2">
    <source>
        <dbReference type="ARBA" id="ARBA00023043"/>
    </source>
</evidence>
<keyword evidence="1" id="KW-0677">Repeat</keyword>
<dbReference type="PANTHER" id="PTHR24198">
    <property type="entry name" value="ANKYRIN REPEAT AND PROTEIN KINASE DOMAIN-CONTAINING PROTEIN"/>
    <property type="match status" value="1"/>
</dbReference>
<dbReference type="InterPro" id="IPR029071">
    <property type="entry name" value="Ubiquitin-like_domsf"/>
</dbReference>
<name>A0A812RR26_9DINO</name>
<comment type="caution">
    <text evidence="5">The sequence shown here is derived from an EMBL/GenBank/DDBJ whole genome shotgun (WGS) entry which is preliminary data.</text>
</comment>
<feature type="repeat" description="ANK" evidence="3">
    <location>
        <begin position="362"/>
        <end position="394"/>
    </location>
</feature>
<dbReference type="SUPFAM" id="SSF54236">
    <property type="entry name" value="Ubiquitin-like"/>
    <property type="match status" value="1"/>
</dbReference>
<evidence type="ECO:0000256" key="3">
    <source>
        <dbReference type="PROSITE-ProRule" id="PRU00023"/>
    </source>
</evidence>
<keyword evidence="2 3" id="KW-0040">ANK repeat</keyword>
<evidence type="ECO:0000313" key="5">
    <source>
        <dbReference type="EMBL" id="CAE7447332.1"/>
    </source>
</evidence>
<proteinExistence type="predicted"/>
<feature type="repeat" description="ANK" evidence="3">
    <location>
        <begin position="229"/>
        <end position="261"/>
    </location>
</feature>
<dbReference type="PANTHER" id="PTHR24198:SF165">
    <property type="entry name" value="ANKYRIN REPEAT-CONTAINING PROTEIN-RELATED"/>
    <property type="match status" value="1"/>
</dbReference>
<dbReference type="Gene3D" id="3.10.20.90">
    <property type="entry name" value="Phosphatidylinositol 3-kinase Catalytic Subunit, Chain A, domain 1"/>
    <property type="match status" value="1"/>
</dbReference>
<keyword evidence="6" id="KW-1185">Reference proteome</keyword>
<dbReference type="InterPro" id="IPR000626">
    <property type="entry name" value="Ubiquitin-like_dom"/>
</dbReference>
<dbReference type="Gene3D" id="1.25.40.20">
    <property type="entry name" value="Ankyrin repeat-containing domain"/>
    <property type="match status" value="3"/>
</dbReference>
<evidence type="ECO:0000313" key="6">
    <source>
        <dbReference type="Proteomes" id="UP000604046"/>
    </source>
</evidence>
<gene>
    <name evidence="5" type="ORF">SNAT2548_LOCUS24391</name>
</gene>
<dbReference type="AlphaFoldDB" id="A0A812RR26"/>
<dbReference type="InterPro" id="IPR036770">
    <property type="entry name" value="Ankyrin_rpt-contain_sf"/>
</dbReference>
<dbReference type="PROSITE" id="PS50297">
    <property type="entry name" value="ANK_REP_REGION"/>
    <property type="match status" value="6"/>
</dbReference>
<dbReference type="CDD" id="cd17039">
    <property type="entry name" value="Ubl_ubiquitin_like"/>
    <property type="match status" value="1"/>
</dbReference>
<accession>A0A812RR26</accession>
<feature type="domain" description="Ubiquitin-like" evidence="4">
    <location>
        <begin position="15"/>
        <end position="75"/>
    </location>
</feature>
<sequence length="429" mass="47728">MKRRRFVGKQRPGTADKTLRVFKTSGEELVSTSAEEVGSVRELKLRVRALCGLPRFRQRLLHEGVVLEDDTRLESRMDIQLVLLNFCEATEEEEDELTAAVKSHDVASVEQKLQRPQCPDILETSEGADTPLCAASGNGNMEILHLLLEARADVDAANGEDDTPLSLATIHGNVDVVDTLLKARADTEVGTRDEETPLTLAAAEGGREHWKIARLLLQARADIEATNSDNETPLFVACEFGNEPVVSLLLQARADLNAENCMGRTPMLAASTEDHVRIVRRLARAAVGTESDGAPLRVAAKLGRFQVLRVLLAFRADLEARDPHDRTALSLACDRRKEFSSRGSVVQLLVQARANANAKDEHGLTPLWYAVRHDHLRHVRLLLEAGADRQQTDPRGKTLREAARDNIQVLRLLSNRKLLRMPRKKSWMR</sequence>
<feature type="repeat" description="ANK" evidence="3">
    <location>
        <begin position="160"/>
        <end position="192"/>
    </location>
</feature>
<dbReference type="InterPro" id="IPR002110">
    <property type="entry name" value="Ankyrin_rpt"/>
</dbReference>
<dbReference type="PROSITE" id="PS50088">
    <property type="entry name" value="ANK_REPEAT"/>
    <property type="match status" value="6"/>
</dbReference>
<dbReference type="PROSITE" id="PS50053">
    <property type="entry name" value="UBIQUITIN_2"/>
    <property type="match status" value="1"/>
</dbReference>
<dbReference type="Pfam" id="PF12796">
    <property type="entry name" value="Ank_2"/>
    <property type="match status" value="3"/>
</dbReference>
<feature type="repeat" description="ANK" evidence="3">
    <location>
        <begin position="291"/>
        <end position="323"/>
    </location>
</feature>
<evidence type="ECO:0000256" key="1">
    <source>
        <dbReference type="ARBA" id="ARBA00022737"/>
    </source>
</evidence>
<feature type="repeat" description="ANK" evidence="3">
    <location>
        <begin position="193"/>
        <end position="228"/>
    </location>
</feature>
<dbReference type="OrthoDB" id="433774at2759"/>
<protein>
    <recommendedName>
        <fullName evidence="4">Ubiquitin-like domain-containing protein</fullName>
    </recommendedName>
</protein>
<evidence type="ECO:0000259" key="4">
    <source>
        <dbReference type="PROSITE" id="PS50053"/>
    </source>
</evidence>
<dbReference type="SUPFAM" id="SSF48403">
    <property type="entry name" value="Ankyrin repeat"/>
    <property type="match status" value="1"/>
</dbReference>
<reference evidence="5" key="1">
    <citation type="submission" date="2021-02" db="EMBL/GenBank/DDBJ databases">
        <authorList>
            <person name="Dougan E. K."/>
            <person name="Rhodes N."/>
            <person name="Thang M."/>
            <person name="Chan C."/>
        </authorList>
    </citation>
    <scope>NUCLEOTIDE SEQUENCE</scope>
</reference>
<dbReference type="Proteomes" id="UP000604046">
    <property type="component" value="Unassembled WGS sequence"/>
</dbReference>
<organism evidence="5 6">
    <name type="scientific">Symbiodinium natans</name>
    <dbReference type="NCBI Taxonomy" id="878477"/>
    <lineage>
        <taxon>Eukaryota</taxon>
        <taxon>Sar</taxon>
        <taxon>Alveolata</taxon>
        <taxon>Dinophyceae</taxon>
        <taxon>Suessiales</taxon>
        <taxon>Symbiodiniaceae</taxon>
        <taxon>Symbiodinium</taxon>
    </lineage>
</organism>
<feature type="repeat" description="ANK" evidence="3">
    <location>
        <begin position="127"/>
        <end position="159"/>
    </location>
</feature>
<dbReference type="SMART" id="SM00248">
    <property type="entry name" value="ANK"/>
    <property type="match status" value="7"/>
</dbReference>